<comment type="caution">
    <text evidence="1">The sequence shown here is derived from an EMBL/GenBank/DDBJ whole genome shotgun (WGS) entry which is preliminary data.</text>
</comment>
<sequence>MTTGGRNCSLTSLPPLKWGKNKLNRALRKRTARLKKQIAQNAGELKRKQWIEVCDKVDGQMREIPAAHSGQPLSALFIEGKDKDELMDKPAERYLPIHAGRVEAEESVYGGGELFASLMESSTPCLDSVVPLDASAVVLADHRNRTRPTLPVTPSTDGLCWPLDAPALSSGISCAVLPDQRFLVKSISVTSSATDIKDFQPHRTFSGQGSSSGDTMLMRCLFIVQKAPILKNAFKLKGSGQRISEDFSDNVRTVRRKLWEATKSYRSSGSSVRIVYDHVFIDDVRYSWDPHSDTIVKSHNRGTKAAASNLQ</sequence>
<evidence type="ECO:0000313" key="1">
    <source>
        <dbReference type="EMBL" id="KAH6933866.1"/>
    </source>
</evidence>
<proteinExistence type="predicted"/>
<accession>A0ACB7SIK6</accession>
<protein>
    <submittedName>
        <fullName evidence="1">Uncharacterized protein</fullName>
    </submittedName>
</protein>
<keyword evidence="2" id="KW-1185">Reference proteome</keyword>
<name>A0ACB7SIK6_HYAAI</name>
<gene>
    <name evidence="1" type="ORF">HPB50_018621</name>
</gene>
<organism evidence="1 2">
    <name type="scientific">Hyalomma asiaticum</name>
    <name type="common">Tick</name>
    <dbReference type="NCBI Taxonomy" id="266040"/>
    <lineage>
        <taxon>Eukaryota</taxon>
        <taxon>Metazoa</taxon>
        <taxon>Ecdysozoa</taxon>
        <taxon>Arthropoda</taxon>
        <taxon>Chelicerata</taxon>
        <taxon>Arachnida</taxon>
        <taxon>Acari</taxon>
        <taxon>Parasitiformes</taxon>
        <taxon>Ixodida</taxon>
        <taxon>Ixodoidea</taxon>
        <taxon>Ixodidae</taxon>
        <taxon>Hyalomminae</taxon>
        <taxon>Hyalomma</taxon>
    </lineage>
</organism>
<reference evidence="1" key="1">
    <citation type="submission" date="2020-05" db="EMBL/GenBank/DDBJ databases">
        <title>Large-scale comparative analyses of tick genomes elucidate their genetic diversity and vector capacities.</title>
        <authorList>
            <person name="Jia N."/>
            <person name="Wang J."/>
            <person name="Shi W."/>
            <person name="Du L."/>
            <person name="Sun Y."/>
            <person name="Zhan W."/>
            <person name="Jiang J."/>
            <person name="Wang Q."/>
            <person name="Zhang B."/>
            <person name="Ji P."/>
            <person name="Sakyi L.B."/>
            <person name="Cui X."/>
            <person name="Yuan T."/>
            <person name="Jiang B."/>
            <person name="Yang W."/>
            <person name="Lam T.T.-Y."/>
            <person name="Chang Q."/>
            <person name="Ding S."/>
            <person name="Wang X."/>
            <person name="Zhu J."/>
            <person name="Ruan X."/>
            <person name="Zhao L."/>
            <person name="Wei J."/>
            <person name="Que T."/>
            <person name="Du C."/>
            <person name="Cheng J."/>
            <person name="Dai P."/>
            <person name="Han X."/>
            <person name="Huang E."/>
            <person name="Gao Y."/>
            <person name="Liu J."/>
            <person name="Shao H."/>
            <person name="Ye R."/>
            <person name="Li L."/>
            <person name="Wei W."/>
            <person name="Wang X."/>
            <person name="Wang C."/>
            <person name="Yang T."/>
            <person name="Huo Q."/>
            <person name="Li W."/>
            <person name="Guo W."/>
            <person name="Chen H."/>
            <person name="Zhou L."/>
            <person name="Ni X."/>
            <person name="Tian J."/>
            <person name="Zhou Y."/>
            <person name="Sheng Y."/>
            <person name="Liu T."/>
            <person name="Pan Y."/>
            <person name="Xia L."/>
            <person name="Li J."/>
            <person name="Zhao F."/>
            <person name="Cao W."/>
        </authorList>
    </citation>
    <scope>NUCLEOTIDE SEQUENCE</scope>
    <source>
        <strain evidence="1">Hyas-2018</strain>
    </source>
</reference>
<dbReference type="EMBL" id="CM023484">
    <property type="protein sequence ID" value="KAH6933866.1"/>
    <property type="molecule type" value="Genomic_DNA"/>
</dbReference>
<dbReference type="Proteomes" id="UP000821845">
    <property type="component" value="Chromosome 4"/>
</dbReference>
<evidence type="ECO:0000313" key="2">
    <source>
        <dbReference type="Proteomes" id="UP000821845"/>
    </source>
</evidence>